<accession>Q46Z73</accession>
<proteinExistence type="predicted"/>
<dbReference type="KEGG" id="reu:Reut_A2197"/>
<organism evidence="1">
    <name type="scientific">Cupriavidus pinatubonensis (strain JMP 134 / LMG 1197)</name>
    <name type="common">Cupriavidus necator (strain JMP 134)</name>
    <dbReference type="NCBI Taxonomy" id="264198"/>
    <lineage>
        <taxon>Bacteria</taxon>
        <taxon>Pseudomonadati</taxon>
        <taxon>Pseudomonadota</taxon>
        <taxon>Betaproteobacteria</taxon>
        <taxon>Burkholderiales</taxon>
        <taxon>Burkholderiaceae</taxon>
        <taxon>Cupriavidus</taxon>
    </lineage>
</organism>
<evidence type="ECO:0000313" key="1">
    <source>
        <dbReference type="EMBL" id="AAZ61560.1"/>
    </source>
</evidence>
<dbReference type="HOGENOM" id="CLU_2143769_0_0_4"/>
<dbReference type="EMBL" id="CP000090">
    <property type="protein sequence ID" value="AAZ61560.1"/>
    <property type="molecule type" value="Genomic_DNA"/>
</dbReference>
<dbReference type="AlphaFoldDB" id="Q46Z73"/>
<dbReference type="Pfam" id="PF07363">
    <property type="entry name" value="DUF1484"/>
    <property type="match status" value="1"/>
</dbReference>
<dbReference type="OrthoDB" id="8966538at2"/>
<dbReference type="InterPro" id="IPR009957">
    <property type="entry name" value="DUF1484"/>
</dbReference>
<protein>
    <recommendedName>
        <fullName evidence="2">DUF1484 domain-containing protein</fullName>
    </recommendedName>
</protein>
<reference evidence="1" key="1">
    <citation type="submission" date="2005-08" db="EMBL/GenBank/DDBJ databases">
        <title>Complete sequence of Chromosome1 of Ralstonia eutropha JMP134.</title>
        <authorList>
            <person name="Copeland A."/>
            <person name="Lucas S."/>
            <person name="Lapidus A."/>
            <person name="Barry K."/>
            <person name="Detter J.C."/>
            <person name="Glavina T."/>
            <person name="Hammon N."/>
            <person name="Israni S."/>
            <person name="Pitluck S."/>
            <person name="Goltsman E."/>
            <person name="Martinez M."/>
            <person name="Schmutz J."/>
            <person name="Larimer F."/>
            <person name="Land M."/>
            <person name="Lykidis A."/>
            <person name="Richardson P."/>
        </authorList>
    </citation>
    <scope>NUCLEOTIDE SEQUENCE</scope>
    <source>
        <strain evidence="1">JMP134</strain>
    </source>
</reference>
<sequence length="114" mass="12650">MANCEQHLQNGYLAFSRHRDLIAQLVSQLQPTNKRAKTELSSAAAQIHALADCIRETTQHSCYELLCVSAGLDGILQFLDLQSDRSPAHQSLHCLLSPLKQQLDSALSQVHDML</sequence>
<name>Q46Z73_CUPPJ</name>
<evidence type="ECO:0008006" key="2">
    <source>
        <dbReference type="Google" id="ProtNLM"/>
    </source>
</evidence>
<gene>
    <name evidence="1" type="ordered locus">Reut_A2197</name>
</gene>
<dbReference type="eggNOG" id="ENOG502ZKST">
    <property type="taxonomic scope" value="Bacteria"/>
</dbReference>
<dbReference type="STRING" id="264198.Reut_A2197"/>